<accession>A0A367IJC2</accession>
<dbReference type="EMBL" id="PJQM01007747">
    <property type="protein sequence ID" value="RCH77772.1"/>
    <property type="molecule type" value="Genomic_DNA"/>
</dbReference>
<dbReference type="Proteomes" id="UP000253551">
    <property type="component" value="Unassembled WGS sequence"/>
</dbReference>
<sequence>MAKVKREQKKKITPYTKKKPITKSEKIKNASITEDLDKGLDDLTKQLQPKKKKPIQIRNETMQDDDAIEKEQLEYEKTQNDLEAALGLLTQL</sequence>
<gene>
    <name evidence="2" type="ORF">CU098_006499</name>
</gene>
<evidence type="ECO:0000313" key="3">
    <source>
        <dbReference type="Proteomes" id="UP000253551"/>
    </source>
</evidence>
<evidence type="ECO:0000256" key="1">
    <source>
        <dbReference type="SAM" id="MobiDB-lite"/>
    </source>
</evidence>
<dbReference type="AlphaFoldDB" id="A0A367IJC2"/>
<reference evidence="2 3" key="1">
    <citation type="journal article" date="2018" name="G3 (Bethesda)">
        <title>Phylogenetic and Phylogenomic Definition of Rhizopus Species.</title>
        <authorList>
            <person name="Gryganskyi A.P."/>
            <person name="Golan J."/>
            <person name="Dolatabadi S."/>
            <person name="Mondo S."/>
            <person name="Robb S."/>
            <person name="Idnurm A."/>
            <person name="Muszewska A."/>
            <person name="Steczkiewicz K."/>
            <person name="Masonjones S."/>
            <person name="Liao H.L."/>
            <person name="Gajdeczka M.T."/>
            <person name="Anike F."/>
            <person name="Vuek A."/>
            <person name="Anishchenko I.M."/>
            <person name="Voigt K."/>
            <person name="de Hoog G.S."/>
            <person name="Smith M.E."/>
            <person name="Heitman J."/>
            <person name="Vilgalys R."/>
            <person name="Stajich J.E."/>
        </authorList>
    </citation>
    <scope>NUCLEOTIDE SEQUENCE [LARGE SCALE GENOMIC DNA]</scope>
    <source>
        <strain evidence="2 3">LSU 92-RS-03</strain>
    </source>
</reference>
<proteinExistence type="predicted"/>
<comment type="caution">
    <text evidence="2">The sequence shown here is derived from an EMBL/GenBank/DDBJ whole genome shotgun (WGS) entry which is preliminary data.</text>
</comment>
<keyword evidence="3" id="KW-1185">Reference proteome</keyword>
<name>A0A367IJC2_RHIST</name>
<dbReference type="OrthoDB" id="2237583at2759"/>
<evidence type="ECO:0000313" key="2">
    <source>
        <dbReference type="EMBL" id="RCH77772.1"/>
    </source>
</evidence>
<organism evidence="2 3">
    <name type="scientific">Rhizopus stolonifer</name>
    <name type="common">Rhizopus nigricans</name>
    <dbReference type="NCBI Taxonomy" id="4846"/>
    <lineage>
        <taxon>Eukaryota</taxon>
        <taxon>Fungi</taxon>
        <taxon>Fungi incertae sedis</taxon>
        <taxon>Mucoromycota</taxon>
        <taxon>Mucoromycotina</taxon>
        <taxon>Mucoromycetes</taxon>
        <taxon>Mucorales</taxon>
        <taxon>Mucorineae</taxon>
        <taxon>Rhizopodaceae</taxon>
        <taxon>Rhizopus</taxon>
    </lineage>
</organism>
<feature type="compositionally biased region" description="Basic residues" evidence="1">
    <location>
        <begin position="1"/>
        <end position="21"/>
    </location>
</feature>
<protein>
    <submittedName>
        <fullName evidence="2">Uncharacterized protein</fullName>
    </submittedName>
</protein>
<feature type="region of interest" description="Disordered" evidence="1">
    <location>
        <begin position="1"/>
        <end position="22"/>
    </location>
</feature>